<name>A0A1J6HUI8_NICAT</name>
<comment type="caution">
    <text evidence="7">The sequence shown here is derived from an EMBL/GenBank/DDBJ whole genome shotgun (WGS) entry which is preliminary data.</text>
</comment>
<dbReference type="GO" id="GO:0016926">
    <property type="term" value="P:protein desumoylation"/>
    <property type="evidence" value="ECO:0007669"/>
    <property type="project" value="UniProtKB-ARBA"/>
</dbReference>
<keyword evidence="3" id="KW-0378">Hydrolase</keyword>
<comment type="similarity">
    <text evidence="1">Belongs to the peptidase C48 family.</text>
</comment>
<keyword evidence="8" id="KW-1185">Reference proteome</keyword>
<dbReference type="Gramene" id="OIS96019">
    <property type="protein sequence ID" value="OIS96019"/>
    <property type="gene ID" value="A4A49_04116"/>
</dbReference>
<dbReference type="OrthoDB" id="442460at2759"/>
<dbReference type="SUPFAM" id="SSF54001">
    <property type="entry name" value="Cysteine proteinases"/>
    <property type="match status" value="1"/>
</dbReference>
<dbReference type="Gene3D" id="1.10.418.20">
    <property type="match status" value="1"/>
</dbReference>
<gene>
    <name evidence="7" type="primary">ULP1D_1</name>
    <name evidence="7" type="ORF">A4A49_04116</name>
</gene>
<dbReference type="GO" id="GO:0006508">
    <property type="term" value="P:proteolysis"/>
    <property type="evidence" value="ECO:0007669"/>
    <property type="project" value="UniProtKB-KW"/>
</dbReference>
<evidence type="ECO:0000256" key="1">
    <source>
        <dbReference type="ARBA" id="ARBA00005234"/>
    </source>
</evidence>
<dbReference type="OMA" id="DECQILK"/>
<keyword evidence="4" id="KW-0788">Thiol protease</keyword>
<dbReference type="Pfam" id="PF02902">
    <property type="entry name" value="Peptidase_C48"/>
    <property type="match status" value="1"/>
</dbReference>
<dbReference type="PROSITE" id="PS50600">
    <property type="entry name" value="ULP_PROTEASE"/>
    <property type="match status" value="1"/>
</dbReference>
<sequence>MKKGLLIDWNKLINDADDEPPAEIVVTTKAPPAAAAEIHQPTIAVDGEEQSDELSVLTNAELTDKIARRKKLLGSRGAMLPDGGEKLKANIKKHEDELERRKFLRSDKENGCASLGRHRSGSIGALDGLGQRSTQSTSPSQSAFAACFSNKLEEKADTKSENAFQNELHALNPCGRKRTLNKQFPTRKRHKIALSSREEPFKFRVNIDEQDFYADRKRRDISTRYSEESFSSCFPEKWKASQAQSSCTLRHVNDEAVVLVDEEEPDVVEIRQQVHVVESTMAAKIYYPSRDDPESVEICYSDMESLAPAAYLSSTIMNFYIRYLQQTKSLADGERCAYHFFNTYFYNKLKEAVFSKQNDKEASFVKLRRWWKGVNIFEKAYIFLPIHEKLHWSLVIICIPDKEDQLGPILLHLDSLGLHCSRSLFDTMKKFLVEEWKFLRQGEVADLPIADEIWDNLPRRIDDIIIQVPQQRNEYDCGLFVLFFIERFIVKVHERLKEKDLAMFGRKLFEPEEASSMRRKIRNILKEKFKKSSDK</sequence>
<proteinExistence type="inferred from homology"/>
<feature type="region of interest" description="Disordered" evidence="5">
    <location>
        <begin position="110"/>
        <end position="141"/>
    </location>
</feature>
<dbReference type="AlphaFoldDB" id="A0A1J6HUI8"/>
<dbReference type="InterPro" id="IPR003653">
    <property type="entry name" value="Peptidase_C48_C"/>
</dbReference>
<reference evidence="7" key="1">
    <citation type="submission" date="2016-11" db="EMBL/GenBank/DDBJ databases">
        <title>The genome of Nicotiana attenuata.</title>
        <authorList>
            <person name="Xu S."/>
            <person name="Brockmoeller T."/>
            <person name="Gaquerel E."/>
            <person name="Navarro A."/>
            <person name="Kuhl H."/>
            <person name="Gase K."/>
            <person name="Ling Z."/>
            <person name="Zhou W."/>
            <person name="Kreitzer C."/>
            <person name="Stanke M."/>
            <person name="Tang H."/>
            <person name="Lyons E."/>
            <person name="Pandey P."/>
            <person name="Pandey S.P."/>
            <person name="Timmermann B."/>
            <person name="Baldwin I.T."/>
        </authorList>
    </citation>
    <scope>NUCLEOTIDE SEQUENCE [LARGE SCALE GENOMIC DNA]</scope>
    <source>
        <strain evidence="7">UT</strain>
    </source>
</reference>
<evidence type="ECO:0000259" key="6">
    <source>
        <dbReference type="PROSITE" id="PS50600"/>
    </source>
</evidence>
<feature type="domain" description="Ubiquitin-like protease family profile" evidence="6">
    <location>
        <begin position="296"/>
        <end position="488"/>
    </location>
</feature>
<dbReference type="SMR" id="A0A1J6HUI8"/>
<dbReference type="InterPro" id="IPR038765">
    <property type="entry name" value="Papain-like_cys_pep_sf"/>
</dbReference>
<dbReference type="STRING" id="49451.A0A1J6HUI8"/>
<dbReference type="PANTHER" id="PTHR46915">
    <property type="entry name" value="UBIQUITIN-LIKE PROTEASE 4-RELATED"/>
    <property type="match status" value="1"/>
</dbReference>
<dbReference type="PANTHER" id="PTHR46915:SF2">
    <property type="entry name" value="UBIQUITIN-LIKE PROTEASE 4"/>
    <property type="match status" value="1"/>
</dbReference>
<organism evidence="7 8">
    <name type="scientific">Nicotiana attenuata</name>
    <name type="common">Coyote tobacco</name>
    <dbReference type="NCBI Taxonomy" id="49451"/>
    <lineage>
        <taxon>Eukaryota</taxon>
        <taxon>Viridiplantae</taxon>
        <taxon>Streptophyta</taxon>
        <taxon>Embryophyta</taxon>
        <taxon>Tracheophyta</taxon>
        <taxon>Spermatophyta</taxon>
        <taxon>Magnoliopsida</taxon>
        <taxon>eudicotyledons</taxon>
        <taxon>Gunneridae</taxon>
        <taxon>Pentapetalae</taxon>
        <taxon>asterids</taxon>
        <taxon>lamiids</taxon>
        <taxon>Solanales</taxon>
        <taxon>Solanaceae</taxon>
        <taxon>Nicotianoideae</taxon>
        <taxon>Nicotianeae</taxon>
        <taxon>Nicotiana</taxon>
    </lineage>
</organism>
<dbReference type="GeneID" id="109235420"/>
<dbReference type="KEGG" id="nau:109235420"/>
<dbReference type="EMBL" id="MJEQ01037194">
    <property type="protein sequence ID" value="OIS96019.1"/>
    <property type="molecule type" value="Genomic_DNA"/>
</dbReference>
<accession>A0A1J6HUI8</accession>
<keyword evidence="2 7" id="KW-0645">Protease</keyword>
<dbReference type="GO" id="GO:0008234">
    <property type="term" value="F:cysteine-type peptidase activity"/>
    <property type="evidence" value="ECO:0007669"/>
    <property type="project" value="UniProtKB-KW"/>
</dbReference>
<protein>
    <submittedName>
        <fullName evidence="7">Ubiquitin-like-specific protease 1d</fullName>
    </submittedName>
</protein>
<evidence type="ECO:0000313" key="7">
    <source>
        <dbReference type="EMBL" id="OIS96019.1"/>
    </source>
</evidence>
<evidence type="ECO:0000256" key="4">
    <source>
        <dbReference type="ARBA" id="ARBA00022807"/>
    </source>
</evidence>
<dbReference type="Proteomes" id="UP000187609">
    <property type="component" value="Unassembled WGS sequence"/>
</dbReference>
<evidence type="ECO:0000256" key="5">
    <source>
        <dbReference type="SAM" id="MobiDB-lite"/>
    </source>
</evidence>
<dbReference type="Gene3D" id="3.30.310.130">
    <property type="entry name" value="Ubiquitin-related"/>
    <property type="match status" value="1"/>
</dbReference>
<evidence type="ECO:0000313" key="8">
    <source>
        <dbReference type="Proteomes" id="UP000187609"/>
    </source>
</evidence>
<evidence type="ECO:0000256" key="3">
    <source>
        <dbReference type="ARBA" id="ARBA00022801"/>
    </source>
</evidence>
<evidence type="ECO:0000256" key="2">
    <source>
        <dbReference type="ARBA" id="ARBA00022670"/>
    </source>
</evidence>